<organism evidence="1">
    <name type="scientific">Podoviridae sp. ctIi96</name>
    <dbReference type="NCBI Taxonomy" id="2826550"/>
    <lineage>
        <taxon>Viruses</taxon>
        <taxon>Duplodnaviria</taxon>
        <taxon>Heunggongvirae</taxon>
        <taxon>Uroviricota</taxon>
        <taxon>Caudoviricetes</taxon>
    </lineage>
</organism>
<dbReference type="EMBL" id="BK014795">
    <property type="protein sequence ID" value="DAD76121.1"/>
    <property type="molecule type" value="Genomic_DNA"/>
</dbReference>
<accession>A0A8S5M1C9</accession>
<reference evidence="1" key="1">
    <citation type="journal article" date="2021" name="Proc. Natl. Acad. Sci. U.S.A.">
        <title>A Catalog of Tens of Thousands of Viruses from Human Metagenomes Reveals Hidden Associations with Chronic Diseases.</title>
        <authorList>
            <person name="Tisza M.J."/>
            <person name="Buck C.B."/>
        </authorList>
    </citation>
    <scope>NUCLEOTIDE SEQUENCE</scope>
    <source>
        <strain evidence="1">CtIi96</strain>
    </source>
</reference>
<evidence type="ECO:0000313" key="1">
    <source>
        <dbReference type="EMBL" id="DAD76121.1"/>
    </source>
</evidence>
<protein>
    <submittedName>
        <fullName evidence="1">Uncharacterized protein</fullName>
    </submittedName>
</protein>
<sequence length="33" mass="4289">MDFIFYMLYNTIQYIKSNIYRHAHTAYFYIYRK</sequence>
<proteinExistence type="predicted"/>
<name>A0A8S5M1C9_9CAUD</name>